<proteinExistence type="predicted"/>
<feature type="region of interest" description="Disordered" evidence="1">
    <location>
        <begin position="308"/>
        <end position="342"/>
    </location>
</feature>
<feature type="region of interest" description="Disordered" evidence="1">
    <location>
        <begin position="458"/>
        <end position="490"/>
    </location>
</feature>
<protein>
    <submittedName>
        <fullName evidence="2">Uncharacterized protein</fullName>
    </submittedName>
</protein>
<evidence type="ECO:0000313" key="2">
    <source>
        <dbReference type="EMBL" id="KAF6143779.1"/>
    </source>
</evidence>
<dbReference type="AlphaFoldDB" id="A0A7J7LMI7"/>
<gene>
    <name evidence="2" type="ORF">GIB67_016700</name>
</gene>
<evidence type="ECO:0000313" key="3">
    <source>
        <dbReference type="Proteomes" id="UP000541444"/>
    </source>
</evidence>
<organism evidence="2 3">
    <name type="scientific">Kingdonia uniflora</name>
    <dbReference type="NCBI Taxonomy" id="39325"/>
    <lineage>
        <taxon>Eukaryota</taxon>
        <taxon>Viridiplantae</taxon>
        <taxon>Streptophyta</taxon>
        <taxon>Embryophyta</taxon>
        <taxon>Tracheophyta</taxon>
        <taxon>Spermatophyta</taxon>
        <taxon>Magnoliopsida</taxon>
        <taxon>Ranunculales</taxon>
        <taxon>Circaeasteraceae</taxon>
        <taxon>Kingdonia</taxon>
    </lineage>
</organism>
<comment type="caution">
    <text evidence="2">The sequence shown here is derived from an EMBL/GenBank/DDBJ whole genome shotgun (WGS) entry which is preliminary data.</text>
</comment>
<feature type="region of interest" description="Disordered" evidence="1">
    <location>
        <begin position="215"/>
        <end position="248"/>
    </location>
</feature>
<feature type="region of interest" description="Disordered" evidence="1">
    <location>
        <begin position="1"/>
        <end position="29"/>
    </location>
</feature>
<sequence>MKFDREVNEQFEEENQMQESGAKKGTSNAKSYTSRCTSLGLHKMFTALPEEEKGALRTTCFAPLLLIDPITTMLTLVMKIFDRHLGDMKLRRFPKKKNTNGLKEIDDALKQAKLERHHAHAIEAPVIEPPAVSAPVVGTPTIGSSSSATEIGAVVVRVCSQLEEHGKMLLKLDDHGKILHNHGKMLERISMSTVGGSTLPLGDTPLLGQYQFSTPENTVKRKRKRGKGEWQKKSNANKKNKKAEEADVPLKKKVEGMKKEAFIDEQLDHQVASGEGLEVVYDLMVDNDVEVNLEAISSEYGDGLLKWKKGDEKDNDDKKDAKENVKYEEEQPQVAEEEDSEPPTVVVYYNGKKDVQHANEIMVVAEVAKIDIIFFNQEEVVDFSFSSFASADQTTAISTEEQTLEIEKTEDEASQASADQRTAVFVKEQTIEVAQTEVVISHQEEDVGEASQSIYLRSKESKEKVEQNKEEVVEGKDDVDGNSQNKPDPEQVIDVYIKSLIQYFDTQHRARPERERIVLTNVFASQYIGRAFNV</sequence>
<keyword evidence="3" id="KW-1185">Reference proteome</keyword>
<feature type="compositionally biased region" description="Basic and acidic residues" evidence="1">
    <location>
        <begin position="308"/>
        <end position="329"/>
    </location>
</feature>
<name>A0A7J7LMI7_9MAGN</name>
<dbReference type="EMBL" id="JACGCM010002180">
    <property type="protein sequence ID" value="KAF6143779.1"/>
    <property type="molecule type" value="Genomic_DNA"/>
</dbReference>
<reference evidence="2 3" key="1">
    <citation type="journal article" date="2020" name="IScience">
        <title>Genome Sequencing of the Endangered Kingdonia uniflora (Circaeasteraceae, Ranunculales) Reveals Potential Mechanisms of Evolutionary Specialization.</title>
        <authorList>
            <person name="Sun Y."/>
            <person name="Deng T."/>
            <person name="Zhang A."/>
            <person name="Moore M.J."/>
            <person name="Landis J.B."/>
            <person name="Lin N."/>
            <person name="Zhang H."/>
            <person name="Zhang X."/>
            <person name="Huang J."/>
            <person name="Zhang X."/>
            <person name="Sun H."/>
            <person name="Wang H."/>
        </authorList>
    </citation>
    <scope>NUCLEOTIDE SEQUENCE [LARGE SCALE GENOMIC DNA]</scope>
    <source>
        <strain evidence="2">TB1705</strain>
        <tissue evidence="2">Leaf</tissue>
    </source>
</reference>
<evidence type="ECO:0000256" key="1">
    <source>
        <dbReference type="SAM" id="MobiDB-lite"/>
    </source>
</evidence>
<feature type="compositionally biased region" description="Basic and acidic residues" evidence="1">
    <location>
        <begin position="458"/>
        <end position="479"/>
    </location>
</feature>
<accession>A0A7J7LMI7</accession>
<dbReference type="Proteomes" id="UP000541444">
    <property type="component" value="Unassembled WGS sequence"/>
</dbReference>